<gene>
    <name evidence="7" type="ORF">GCM10010517_34770</name>
</gene>
<dbReference type="InterPro" id="IPR028082">
    <property type="entry name" value="Peripla_BP_I"/>
</dbReference>
<keyword evidence="8" id="KW-1185">Reference proteome</keyword>
<dbReference type="PANTHER" id="PTHR30146">
    <property type="entry name" value="LACI-RELATED TRANSCRIPTIONAL REPRESSOR"/>
    <property type="match status" value="1"/>
</dbReference>
<dbReference type="RefSeq" id="WP_344972489.1">
    <property type="nucleotide sequence ID" value="NZ_BAAAVI010000022.1"/>
</dbReference>
<organism evidence="7 8">
    <name type="scientific">Streptosporangium fragile</name>
    <dbReference type="NCBI Taxonomy" id="46186"/>
    <lineage>
        <taxon>Bacteria</taxon>
        <taxon>Bacillati</taxon>
        <taxon>Actinomycetota</taxon>
        <taxon>Actinomycetes</taxon>
        <taxon>Streptosporangiales</taxon>
        <taxon>Streptosporangiaceae</taxon>
        <taxon>Streptosporangium</taxon>
    </lineage>
</organism>
<dbReference type="PROSITE" id="PS50932">
    <property type="entry name" value="HTH_LACI_2"/>
    <property type="match status" value="1"/>
</dbReference>
<evidence type="ECO:0000256" key="3">
    <source>
        <dbReference type="ARBA" id="ARBA00023125"/>
    </source>
</evidence>
<evidence type="ECO:0000313" key="8">
    <source>
        <dbReference type="Proteomes" id="UP001500831"/>
    </source>
</evidence>
<sequence>MTRQVVGGGVKPGGGGGSGGGSGGKPGGGSGAGSGGKPVRVTLAHVAAVAKVDRAVVSRVVNNDPSLNIRPETRERVLAAVAALGYRPNVAARSLRTARAHMFGLFIPDFANPVYAEIIKGAEAAAAALGYVLVTGSATGAGLGGYMDLLGQGRIDGLLLAGAEDEAGLIEQLGRATVPWILLNRRSPAAKRYVILDDERAARLAVEHLVGLGHRRIAHLAGPVGADTALRRSAGYSAAMRDAGLPAGPVVAAGYTPAGGAAAMAALLAAPEPPTAVFVANVASAIGAMEAVRAAGLEIPRQVSMVAVHDLDLASYLAPPLTTVRMPLEELGRRGVALLGSLKPDESVEEVLDGPIELIVRRSTAPPE</sequence>
<name>A0ABP6IGQ7_9ACTN</name>
<dbReference type="InterPro" id="IPR000843">
    <property type="entry name" value="HTH_LacI"/>
</dbReference>
<dbReference type="InterPro" id="IPR046335">
    <property type="entry name" value="LacI/GalR-like_sensor"/>
</dbReference>
<dbReference type="SUPFAM" id="SSF47413">
    <property type="entry name" value="lambda repressor-like DNA-binding domains"/>
    <property type="match status" value="1"/>
</dbReference>
<keyword evidence="4" id="KW-0804">Transcription</keyword>
<dbReference type="Pfam" id="PF13377">
    <property type="entry name" value="Peripla_BP_3"/>
    <property type="match status" value="1"/>
</dbReference>
<protein>
    <submittedName>
        <fullName evidence="7">LacI family DNA-binding transcriptional regulator</fullName>
    </submittedName>
</protein>
<evidence type="ECO:0000256" key="5">
    <source>
        <dbReference type="SAM" id="MobiDB-lite"/>
    </source>
</evidence>
<dbReference type="EMBL" id="BAAAVI010000022">
    <property type="protein sequence ID" value="GAA2874147.1"/>
    <property type="molecule type" value="Genomic_DNA"/>
</dbReference>
<dbReference type="SUPFAM" id="SSF53822">
    <property type="entry name" value="Periplasmic binding protein-like I"/>
    <property type="match status" value="1"/>
</dbReference>
<keyword evidence="3 7" id="KW-0238">DNA-binding</keyword>
<dbReference type="Gene3D" id="3.40.50.2300">
    <property type="match status" value="2"/>
</dbReference>
<evidence type="ECO:0000259" key="6">
    <source>
        <dbReference type="PROSITE" id="PS50932"/>
    </source>
</evidence>
<dbReference type="Pfam" id="PF00356">
    <property type="entry name" value="LacI"/>
    <property type="match status" value="1"/>
</dbReference>
<dbReference type="SMART" id="SM00354">
    <property type="entry name" value="HTH_LACI"/>
    <property type="match status" value="1"/>
</dbReference>
<evidence type="ECO:0000256" key="2">
    <source>
        <dbReference type="ARBA" id="ARBA00023015"/>
    </source>
</evidence>
<dbReference type="PANTHER" id="PTHR30146:SF148">
    <property type="entry name" value="HTH-TYPE TRANSCRIPTIONAL REPRESSOR PURR-RELATED"/>
    <property type="match status" value="1"/>
</dbReference>
<feature type="region of interest" description="Disordered" evidence="5">
    <location>
        <begin position="1"/>
        <end position="36"/>
    </location>
</feature>
<evidence type="ECO:0000313" key="7">
    <source>
        <dbReference type="EMBL" id="GAA2874147.1"/>
    </source>
</evidence>
<feature type="domain" description="HTH lacI-type" evidence="6">
    <location>
        <begin position="41"/>
        <end position="97"/>
    </location>
</feature>
<dbReference type="CDD" id="cd06267">
    <property type="entry name" value="PBP1_LacI_sugar_binding-like"/>
    <property type="match status" value="1"/>
</dbReference>
<keyword evidence="2" id="KW-0805">Transcription regulation</keyword>
<dbReference type="Gene3D" id="1.10.260.40">
    <property type="entry name" value="lambda repressor-like DNA-binding domains"/>
    <property type="match status" value="1"/>
</dbReference>
<keyword evidence="1" id="KW-0678">Repressor</keyword>
<dbReference type="InterPro" id="IPR010982">
    <property type="entry name" value="Lambda_DNA-bd_dom_sf"/>
</dbReference>
<evidence type="ECO:0000256" key="4">
    <source>
        <dbReference type="ARBA" id="ARBA00023163"/>
    </source>
</evidence>
<accession>A0ABP6IGQ7</accession>
<dbReference type="Proteomes" id="UP001500831">
    <property type="component" value="Unassembled WGS sequence"/>
</dbReference>
<proteinExistence type="predicted"/>
<dbReference type="GO" id="GO:0003677">
    <property type="term" value="F:DNA binding"/>
    <property type="evidence" value="ECO:0007669"/>
    <property type="project" value="UniProtKB-KW"/>
</dbReference>
<comment type="caution">
    <text evidence="7">The sequence shown here is derived from an EMBL/GenBank/DDBJ whole genome shotgun (WGS) entry which is preliminary data.</text>
</comment>
<evidence type="ECO:0000256" key="1">
    <source>
        <dbReference type="ARBA" id="ARBA00022491"/>
    </source>
</evidence>
<reference evidence="8" key="1">
    <citation type="journal article" date="2019" name="Int. J. Syst. Evol. Microbiol.">
        <title>The Global Catalogue of Microorganisms (GCM) 10K type strain sequencing project: providing services to taxonomists for standard genome sequencing and annotation.</title>
        <authorList>
            <consortium name="The Broad Institute Genomics Platform"/>
            <consortium name="The Broad Institute Genome Sequencing Center for Infectious Disease"/>
            <person name="Wu L."/>
            <person name="Ma J."/>
        </authorList>
    </citation>
    <scope>NUCLEOTIDE SEQUENCE [LARGE SCALE GENOMIC DNA]</scope>
    <source>
        <strain evidence="8">JCM 6242</strain>
    </source>
</reference>
<dbReference type="CDD" id="cd01392">
    <property type="entry name" value="HTH_LacI"/>
    <property type="match status" value="1"/>
</dbReference>